<evidence type="ECO:0000313" key="2">
    <source>
        <dbReference type="EMBL" id="KAJ9680373.1"/>
    </source>
</evidence>
<evidence type="ECO:0000313" key="3">
    <source>
        <dbReference type="Proteomes" id="UP001168098"/>
    </source>
</evidence>
<keyword evidence="3" id="KW-1185">Reference proteome</keyword>
<gene>
    <name evidence="2" type="ORF">PVL29_019637</name>
</gene>
<sequence>MVIYDGNGEDVGLKFPPRFSLSELPVSGYPNQRDVTRSLLNKGKSNMVVPAKLSVKRTRSISVQNPSSFPTSPATPSIQHVVV</sequence>
<dbReference type="EMBL" id="JARBHA010000015">
    <property type="protein sequence ID" value="KAJ9680373.1"/>
    <property type="molecule type" value="Genomic_DNA"/>
</dbReference>
<accession>A0AA38Z0Z6</accession>
<evidence type="ECO:0000256" key="1">
    <source>
        <dbReference type="SAM" id="MobiDB-lite"/>
    </source>
</evidence>
<dbReference type="AlphaFoldDB" id="A0AA38Z0Z6"/>
<proteinExistence type="predicted"/>
<feature type="compositionally biased region" description="Low complexity" evidence="1">
    <location>
        <begin position="66"/>
        <end position="77"/>
    </location>
</feature>
<dbReference type="Proteomes" id="UP001168098">
    <property type="component" value="Unassembled WGS sequence"/>
</dbReference>
<organism evidence="2 3">
    <name type="scientific">Vitis rotundifolia</name>
    <name type="common">Muscadine grape</name>
    <dbReference type="NCBI Taxonomy" id="103349"/>
    <lineage>
        <taxon>Eukaryota</taxon>
        <taxon>Viridiplantae</taxon>
        <taxon>Streptophyta</taxon>
        <taxon>Embryophyta</taxon>
        <taxon>Tracheophyta</taxon>
        <taxon>Spermatophyta</taxon>
        <taxon>Magnoliopsida</taxon>
        <taxon>eudicotyledons</taxon>
        <taxon>Gunneridae</taxon>
        <taxon>Pentapetalae</taxon>
        <taxon>rosids</taxon>
        <taxon>Vitales</taxon>
        <taxon>Vitaceae</taxon>
        <taxon>Viteae</taxon>
        <taxon>Vitis</taxon>
    </lineage>
</organism>
<reference evidence="2 3" key="1">
    <citation type="journal article" date="2023" name="BMC Biotechnol.">
        <title>Vitis rotundifolia cv Carlos genome sequencing.</title>
        <authorList>
            <person name="Huff M."/>
            <person name="Hulse-Kemp A."/>
            <person name="Scheffler B."/>
            <person name="Youngblood R."/>
            <person name="Simpson S."/>
            <person name="Babiker E."/>
            <person name="Staton M."/>
        </authorList>
    </citation>
    <scope>NUCLEOTIDE SEQUENCE [LARGE SCALE GENOMIC DNA]</scope>
    <source>
        <tissue evidence="2">Leaf</tissue>
    </source>
</reference>
<protein>
    <submittedName>
        <fullName evidence="2">Uncharacterized protein</fullName>
    </submittedName>
</protein>
<name>A0AA38Z0Z6_VITRO</name>
<comment type="caution">
    <text evidence="2">The sequence shown here is derived from an EMBL/GenBank/DDBJ whole genome shotgun (WGS) entry which is preliminary data.</text>
</comment>
<feature type="region of interest" description="Disordered" evidence="1">
    <location>
        <begin position="59"/>
        <end position="83"/>
    </location>
</feature>